<dbReference type="Proteomes" id="UP000046680">
    <property type="component" value="Unassembled WGS sequence"/>
</dbReference>
<reference evidence="3" key="2">
    <citation type="submission" date="2015-03" db="EMBL/GenBank/DDBJ databases">
        <authorList>
            <consortium name="Pathogen Informatics"/>
            <person name="Murphy D."/>
        </authorList>
    </citation>
    <scope>NUCLEOTIDE SEQUENCE</scope>
    <source>
        <strain evidence="3">N09902308</strain>
    </source>
</reference>
<protein>
    <submittedName>
        <fullName evidence="2">Uncharacterized protein</fullName>
    </submittedName>
</protein>
<accession>A0A654U4X3</accession>
<name>A0A654U4X3_MYCTX</name>
<evidence type="ECO:0000313" key="2">
    <source>
        <dbReference type="EMBL" id="CFR99276.1"/>
    </source>
</evidence>
<gene>
    <name evidence="2" type="ORF">ERS007657_03443</name>
    <name evidence="3" type="ORF">ERS007739_02964</name>
</gene>
<dbReference type="AlphaFoldDB" id="A0A654U4X3"/>
<dbReference type="Proteomes" id="UP000039021">
    <property type="component" value="Unassembled WGS sequence"/>
</dbReference>
<sequence length="130" mass="14503">MSQHIRNDLDDVLRDDIVTAPDQRQGPCGGDDAQRSTRGCAERDPALHVVHPQLLGFAGGEDDSNDIVDQRVVDEVVGRYLLQPQQVARAQDLLGLRRGNTHTVDDFALFFGRRVAHVDLEQEAVPLRLR</sequence>
<feature type="region of interest" description="Disordered" evidence="1">
    <location>
        <begin position="1"/>
        <end position="38"/>
    </location>
</feature>
<reference evidence="4 5" key="1">
    <citation type="submission" date="2015-03" db="EMBL/GenBank/DDBJ databases">
        <authorList>
            <consortium name="Pathogen Informatics"/>
        </authorList>
    </citation>
    <scope>NUCLEOTIDE SEQUENCE [LARGE SCALE GENOMIC DNA]</scope>
    <source>
        <strain evidence="2 5">C09601061</strain>
        <strain evidence="4">N09902308</strain>
    </source>
</reference>
<evidence type="ECO:0000313" key="4">
    <source>
        <dbReference type="Proteomes" id="UP000039021"/>
    </source>
</evidence>
<feature type="compositionally biased region" description="Basic and acidic residues" evidence="1">
    <location>
        <begin position="1"/>
        <end position="17"/>
    </location>
</feature>
<evidence type="ECO:0000313" key="3">
    <source>
        <dbReference type="EMBL" id="COY68088.1"/>
    </source>
</evidence>
<proteinExistence type="predicted"/>
<dbReference type="EMBL" id="CGCX01001665">
    <property type="protein sequence ID" value="CFR99276.1"/>
    <property type="molecule type" value="Genomic_DNA"/>
</dbReference>
<dbReference type="EMBL" id="CSBK01001450">
    <property type="protein sequence ID" value="COY68088.1"/>
    <property type="molecule type" value="Genomic_DNA"/>
</dbReference>
<organism evidence="2 5">
    <name type="scientific">Mycobacterium tuberculosis</name>
    <dbReference type="NCBI Taxonomy" id="1773"/>
    <lineage>
        <taxon>Bacteria</taxon>
        <taxon>Bacillati</taxon>
        <taxon>Actinomycetota</taxon>
        <taxon>Actinomycetes</taxon>
        <taxon>Mycobacteriales</taxon>
        <taxon>Mycobacteriaceae</taxon>
        <taxon>Mycobacterium</taxon>
        <taxon>Mycobacterium tuberculosis complex</taxon>
    </lineage>
</organism>
<evidence type="ECO:0000256" key="1">
    <source>
        <dbReference type="SAM" id="MobiDB-lite"/>
    </source>
</evidence>
<evidence type="ECO:0000313" key="5">
    <source>
        <dbReference type="Proteomes" id="UP000046680"/>
    </source>
</evidence>